<organism evidence="4 5">
    <name type="scientific">Flavimobilis soli</name>
    <dbReference type="NCBI Taxonomy" id="442709"/>
    <lineage>
        <taxon>Bacteria</taxon>
        <taxon>Bacillati</taxon>
        <taxon>Actinomycetota</taxon>
        <taxon>Actinomycetes</taxon>
        <taxon>Micrococcales</taxon>
        <taxon>Jonesiaceae</taxon>
        <taxon>Flavimobilis</taxon>
    </lineage>
</organism>
<sequence>MRVAFDTADPSLAAAAWSRVAEPGDATAGMLVRAVGATAALDWVLAATGPAAERPAVDGLLERLAVPAARRSALGRRLLGGLARWAPRLDGLDPRRELSVLRSLGGCLLLPGQPGWPRGADLLGDAAPFCLWFRGGRDGPADWDAALARSVALVGARASTDYGTRVASDLAAGLVDRRFAVVSGGAYGIDAAAHRGALAAGGTTVAVMAGGVDRLYPAGNRDLLERVLAEGGAVVSEVPPGSMPSRTRFLQRNRVIAAVSGATVVVEAAWRSGSLSTAAHAARLNRPVGAVPGPITSMASAGCHRLMREHAAVCVTDADEVAELAGAIGDDVAPERGAPARPTDGLAGVARSVYDALPLRSPAGLDSLARSAGVGPREVLSGLGELEARGLVSRTTAGWRRHAGQA</sequence>
<dbReference type="PANTHER" id="PTHR43022">
    <property type="entry name" value="PROTEIN SMF"/>
    <property type="match status" value="1"/>
</dbReference>
<evidence type="ECO:0000256" key="1">
    <source>
        <dbReference type="ARBA" id="ARBA00006525"/>
    </source>
</evidence>
<protein>
    <submittedName>
        <fullName evidence="4">DNA protecting protein DprA</fullName>
    </submittedName>
</protein>
<comment type="similarity">
    <text evidence="1">Belongs to the DprA/Smf family.</text>
</comment>
<name>A0A2A9EAQ4_9MICO</name>
<dbReference type="AlphaFoldDB" id="A0A2A9EAQ4"/>
<dbReference type="RefSeq" id="WP_245854599.1">
    <property type="nucleotide sequence ID" value="NZ_PDJH01000001.1"/>
</dbReference>
<keyword evidence="5" id="KW-1185">Reference proteome</keyword>
<dbReference type="EMBL" id="PDJH01000001">
    <property type="protein sequence ID" value="PFG35964.1"/>
    <property type="molecule type" value="Genomic_DNA"/>
</dbReference>
<accession>A0A2A9EAQ4</accession>
<dbReference type="SUPFAM" id="SSF102405">
    <property type="entry name" value="MCP/YpsA-like"/>
    <property type="match status" value="1"/>
</dbReference>
<dbReference type="Gene3D" id="3.40.50.450">
    <property type="match status" value="1"/>
</dbReference>
<proteinExistence type="inferred from homology"/>
<dbReference type="InterPro" id="IPR036388">
    <property type="entry name" value="WH-like_DNA-bd_sf"/>
</dbReference>
<dbReference type="Proteomes" id="UP000221394">
    <property type="component" value="Unassembled WGS sequence"/>
</dbReference>
<feature type="domain" description="Smf/DprA SLOG" evidence="2">
    <location>
        <begin position="111"/>
        <end position="323"/>
    </location>
</feature>
<evidence type="ECO:0000313" key="5">
    <source>
        <dbReference type="Proteomes" id="UP000221394"/>
    </source>
</evidence>
<dbReference type="InterPro" id="IPR003488">
    <property type="entry name" value="DprA"/>
</dbReference>
<dbReference type="NCBIfam" id="TIGR00732">
    <property type="entry name" value="dprA"/>
    <property type="match status" value="1"/>
</dbReference>
<reference evidence="4 5" key="1">
    <citation type="submission" date="2017-10" db="EMBL/GenBank/DDBJ databases">
        <title>Sequencing the genomes of 1000 actinobacteria strains.</title>
        <authorList>
            <person name="Klenk H.-P."/>
        </authorList>
    </citation>
    <scope>NUCLEOTIDE SEQUENCE [LARGE SCALE GENOMIC DNA]</scope>
    <source>
        <strain evidence="4 5">DSM 21574</strain>
    </source>
</reference>
<evidence type="ECO:0000259" key="3">
    <source>
        <dbReference type="Pfam" id="PF17782"/>
    </source>
</evidence>
<dbReference type="Pfam" id="PF02481">
    <property type="entry name" value="DNA_processg_A"/>
    <property type="match status" value="1"/>
</dbReference>
<dbReference type="PANTHER" id="PTHR43022:SF1">
    <property type="entry name" value="PROTEIN SMF"/>
    <property type="match status" value="1"/>
</dbReference>
<dbReference type="InterPro" id="IPR041614">
    <property type="entry name" value="DprA_WH"/>
</dbReference>
<evidence type="ECO:0000259" key="2">
    <source>
        <dbReference type="Pfam" id="PF02481"/>
    </source>
</evidence>
<comment type="caution">
    <text evidence="4">The sequence shown here is derived from an EMBL/GenBank/DDBJ whole genome shotgun (WGS) entry which is preliminary data.</text>
</comment>
<dbReference type="GO" id="GO:0009294">
    <property type="term" value="P:DNA-mediated transformation"/>
    <property type="evidence" value="ECO:0007669"/>
    <property type="project" value="InterPro"/>
</dbReference>
<dbReference type="Gene3D" id="1.10.10.10">
    <property type="entry name" value="Winged helix-like DNA-binding domain superfamily/Winged helix DNA-binding domain"/>
    <property type="match status" value="1"/>
</dbReference>
<feature type="domain" description="DprA winged helix" evidence="3">
    <location>
        <begin position="338"/>
        <end position="395"/>
    </location>
</feature>
<evidence type="ECO:0000313" key="4">
    <source>
        <dbReference type="EMBL" id="PFG35964.1"/>
    </source>
</evidence>
<gene>
    <name evidence="4" type="ORF">ATL41_0665</name>
</gene>
<dbReference type="Pfam" id="PF17782">
    <property type="entry name" value="WHD_DprA"/>
    <property type="match status" value="1"/>
</dbReference>
<dbReference type="InterPro" id="IPR057666">
    <property type="entry name" value="DrpA_SLOG"/>
</dbReference>